<dbReference type="PANTHER" id="PTHR33420">
    <property type="entry name" value="FIMBRIAL SUBUNIT ELFA-RELATED"/>
    <property type="match status" value="1"/>
</dbReference>
<accession>A0A1B7JR47</accession>
<dbReference type="RefSeq" id="WP_068437352.1">
    <property type="nucleotide sequence ID" value="NZ_LXEW01000037.1"/>
</dbReference>
<comment type="caution">
    <text evidence="2">The sequence shown here is derived from an EMBL/GenBank/DDBJ whole genome shotgun (WGS) entry which is preliminary data.</text>
</comment>
<evidence type="ECO:0000313" key="2">
    <source>
        <dbReference type="EMBL" id="OAT50391.1"/>
    </source>
</evidence>
<sequence>MLNINKIIGTALLIIILPFTSVAKDYETEVKIKGNLITPPPCRIDDGKEIEVDFGNVSVKSIQGKDQKKAVNYQIQCEENKNNWAMYLMLTGVKSSFDINGLNTGIDNLAIKFQLADQELELGKKYLINPTSPGVLWAVLIKNGNSELQTGDFVANATMLVEYQ</sequence>
<reference evidence="2 3" key="1">
    <citation type="submission" date="2016-04" db="EMBL/GenBank/DDBJ databases">
        <title>ATOL: Assembling a taxonomically balanced genome-scale reconstruction of the evolutionary history of the Enterobacteriaceae.</title>
        <authorList>
            <person name="Plunkett G.III."/>
            <person name="Neeno-Eckwall E.C."/>
            <person name="Glasner J.D."/>
            <person name="Perna N.T."/>
        </authorList>
    </citation>
    <scope>NUCLEOTIDE SEQUENCE [LARGE SCALE GENOMIC DNA]</scope>
    <source>
        <strain evidence="2 3">ATCC 35613</strain>
    </source>
</reference>
<dbReference type="PATRIC" id="fig|1354272.4.peg.2599"/>
<proteinExistence type="predicted"/>
<gene>
    <name evidence="2" type="ORF">M998_2553</name>
</gene>
<dbReference type="OrthoDB" id="7018672at2"/>
<dbReference type="Pfam" id="PF00419">
    <property type="entry name" value="Fimbrial"/>
    <property type="match status" value="1"/>
</dbReference>
<dbReference type="Proteomes" id="UP000078224">
    <property type="component" value="Unassembled WGS sequence"/>
</dbReference>
<dbReference type="AlphaFoldDB" id="A0A1B7JR47"/>
<organism evidence="2 3">
    <name type="scientific">Providencia heimbachae ATCC 35613</name>
    <dbReference type="NCBI Taxonomy" id="1354272"/>
    <lineage>
        <taxon>Bacteria</taxon>
        <taxon>Pseudomonadati</taxon>
        <taxon>Pseudomonadota</taxon>
        <taxon>Gammaproteobacteria</taxon>
        <taxon>Enterobacterales</taxon>
        <taxon>Morganellaceae</taxon>
        <taxon>Providencia</taxon>
    </lineage>
</organism>
<feature type="domain" description="Fimbrial-type adhesion" evidence="1">
    <location>
        <begin position="31"/>
        <end position="164"/>
    </location>
</feature>
<evidence type="ECO:0000259" key="1">
    <source>
        <dbReference type="Pfam" id="PF00419"/>
    </source>
</evidence>
<keyword evidence="3" id="KW-1185">Reference proteome</keyword>
<dbReference type="InterPro" id="IPR036937">
    <property type="entry name" value="Adhesion_dom_fimbrial_sf"/>
</dbReference>
<dbReference type="InterPro" id="IPR050263">
    <property type="entry name" value="Bact_Fimbrial_Adh_Pro"/>
</dbReference>
<name>A0A1B7JR47_9GAMM</name>
<dbReference type="PANTHER" id="PTHR33420:SF33">
    <property type="entry name" value="MINOR FIMBRIAL SUBUNIT"/>
    <property type="match status" value="1"/>
</dbReference>
<dbReference type="GO" id="GO:0009289">
    <property type="term" value="C:pilus"/>
    <property type="evidence" value="ECO:0007669"/>
    <property type="project" value="InterPro"/>
</dbReference>
<dbReference type="EMBL" id="LXEW01000037">
    <property type="protein sequence ID" value="OAT50391.1"/>
    <property type="molecule type" value="Genomic_DNA"/>
</dbReference>
<evidence type="ECO:0000313" key="3">
    <source>
        <dbReference type="Proteomes" id="UP000078224"/>
    </source>
</evidence>
<protein>
    <submittedName>
        <fullName evidence="2">MrfF family protein</fullName>
    </submittedName>
</protein>
<dbReference type="InterPro" id="IPR000259">
    <property type="entry name" value="Adhesion_dom_fimbrial"/>
</dbReference>
<dbReference type="Gene3D" id="2.60.40.1090">
    <property type="entry name" value="Fimbrial-type adhesion domain"/>
    <property type="match status" value="1"/>
</dbReference>
<dbReference type="SUPFAM" id="SSF49401">
    <property type="entry name" value="Bacterial adhesins"/>
    <property type="match status" value="1"/>
</dbReference>
<dbReference type="GO" id="GO:0043709">
    <property type="term" value="P:cell adhesion involved in single-species biofilm formation"/>
    <property type="evidence" value="ECO:0007669"/>
    <property type="project" value="TreeGrafter"/>
</dbReference>
<dbReference type="InterPro" id="IPR008966">
    <property type="entry name" value="Adhesion_dom_sf"/>
</dbReference>